<evidence type="ECO:0000256" key="2">
    <source>
        <dbReference type="HAMAP-Rule" id="MF_00549"/>
    </source>
</evidence>
<dbReference type="HAMAP" id="MF_00549">
    <property type="entry name" value="Methylglyoxal_synth"/>
    <property type="match status" value="1"/>
</dbReference>
<comment type="catalytic activity">
    <reaction evidence="2">
        <text>dihydroxyacetone phosphate = methylglyoxal + phosphate</text>
        <dbReference type="Rhea" id="RHEA:17937"/>
        <dbReference type="ChEBI" id="CHEBI:17158"/>
        <dbReference type="ChEBI" id="CHEBI:43474"/>
        <dbReference type="ChEBI" id="CHEBI:57642"/>
        <dbReference type="EC" id="4.2.3.3"/>
    </reaction>
</comment>
<organism evidence="5 6">
    <name type="scientific">Halovibrio salipaludis</name>
    <dbReference type="NCBI Taxonomy" id="2032626"/>
    <lineage>
        <taxon>Bacteria</taxon>
        <taxon>Pseudomonadati</taxon>
        <taxon>Pseudomonadota</taxon>
        <taxon>Gammaproteobacteria</taxon>
        <taxon>Oceanospirillales</taxon>
        <taxon>Halomonadaceae</taxon>
        <taxon>Halovibrio</taxon>
    </lineage>
</organism>
<dbReference type="Pfam" id="PF02142">
    <property type="entry name" value="MGS"/>
    <property type="match status" value="1"/>
</dbReference>
<dbReference type="AlphaFoldDB" id="A0A2A2FAN9"/>
<evidence type="ECO:0000313" key="5">
    <source>
        <dbReference type="EMBL" id="PAU81655.1"/>
    </source>
</evidence>
<feature type="binding site" evidence="2">
    <location>
        <position position="92"/>
    </location>
    <ligand>
        <name>substrate</name>
    </ligand>
</feature>
<feature type="domain" description="MGS-like" evidence="4">
    <location>
        <begin position="1"/>
        <end position="138"/>
    </location>
</feature>
<dbReference type="Proteomes" id="UP000218896">
    <property type="component" value="Unassembled WGS sequence"/>
</dbReference>
<dbReference type="NCBIfam" id="TIGR00160">
    <property type="entry name" value="MGSA"/>
    <property type="match status" value="1"/>
</dbReference>
<comment type="function">
    <text evidence="2">Catalyzes the formation of methylglyoxal from dihydroxyacetone phosphate.</text>
</comment>
<keyword evidence="2" id="KW-0456">Lyase</keyword>
<dbReference type="InterPro" id="IPR004363">
    <property type="entry name" value="Methylgl_synth"/>
</dbReference>
<proteinExistence type="inferred from homology"/>
<dbReference type="GO" id="GO:0005829">
    <property type="term" value="C:cytosol"/>
    <property type="evidence" value="ECO:0007669"/>
    <property type="project" value="TreeGrafter"/>
</dbReference>
<name>A0A2A2FAN9_9GAMM</name>
<dbReference type="PROSITE" id="PS51855">
    <property type="entry name" value="MGS"/>
    <property type="match status" value="1"/>
</dbReference>
<evidence type="ECO:0000256" key="1">
    <source>
        <dbReference type="ARBA" id="ARBA00006287"/>
    </source>
</evidence>
<dbReference type="PANTHER" id="PTHR30492">
    <property type="entry name" value="METHYLGLYOXAL SYNTHASE"/>
    <property type="match status" value="1"/>
</dbReference>
<reference evidence="5 6" key="1">
    <citation type="submission" date="2017-08" db="EMBL/GenBank/DDBJ databases">
        <title>Halovibrio sewagensis sp. nov., isolated from wastewater of high salinity.</title>
        <authorList>
            <person name="Dong X."/>
            <person name="Zhang G."/>
        </authorList>
    </citation>
    <scope>NUCLEOTIDE SEQUENCE [LARGE SCALE GENOMIC DNA]</scope>
    <source>
        <strain evidence="5 6">YL5-2</strain>
    </source>
</reference>
<dbReference type="EMBL" id="NSKD01000001">
    <property type="protein sequence ID" value="PAU81655.1"/>
    <property type="molecule type" value="Genomic_DNA"/>
</dbReference>
<dbReference type="InterPro" id="IPR011607">
    <property type="entry name" value="MGS-like_dom"/>
</dbReference>
<feature type="binding site" evidence="2">
    <location>
        <position position="17"/>
    </location>
    <ligand>
        <name>substrate</name>
    </ligand>
</feature>
<evidence type="ECO:0000256" key="3">
    <source>
        <dbReference type="PIRSR" id="PIRSR006614-1"/>
    </source>
</evidence>
<protein>
    <recommendedName>
        <fullName evidence="2">Methylglyoxal synthase</fullName>
        <shortName evidence="2">MGS</shortName>
        <ecNumber evidence="2">4.2.3.3</ecNumber>
    </recommendedName>
</protein>
<feature type="binding site" evidence="2">
    <location>
        <position position="13"/>
    </location>
    <ligand>
        <name>substrate</name>
    </ligand>
</feature>
<feature type="active site" description="Proton donor/acceptor" evidence="2 3">
    <location>
        <position position="65"/>
    </location>
</feature>
<accession>A0A2A2FAN9</accession>
<dbReference type="SUPFAM" id="SSF52335">
    <property type="entry name" value="Methylglyoxal synthase-like"/>
    <property type="match status" value="1"/>
</dbReference>
<comment type="caution">
    <text evidence="5">The sequence shown here is derived from an EMBL/GenBank/DDBJ whole genome shotgun (WGS) entry which is preliminary data.</text>
</comment>
<dbReference type="InterPro" id="IPR018148">
    <property type="entry name" value="Methylglyoxal_synth_AS"/>
</dbReference>
<dbReference type="Gene3D" id="3.40.50.1380">
    <property type="entry name" value="Methylglyoxal synthase-like domain"/>
    <property type="match status" value="1"/>
</dbReference>
<dbReference type="SMART" id="SM00851">
    <property type="entry name" value="MGS"/>
    <property type="match status" value="1"/>
</dbReference>
<dbReference type="PANTHER" id="PTHR30492:SF0">
    <property type="entry name" value="METHYLGLYOXAL SYNTHASE"/>
    <property type="match status" value="1"/>
</dbReference>
<feature type="binding site" evidence="2">
    <location>
        <begin position="39"/>
        <end position="42"/>
    </location>
    <ligand>
        <name>substrate</name>
    </ligand>
</feature>
<dbReference type="PIRSF" id="PIRSF006614">
    <property type="entry name" value="Methylglyox_syn"/>
    <property type="match status" value="1"/>
</dbReference>
<dbReference type="CDD" id="cd01422">
    <property type="entry name" value="MGS"/>
    <property type="match status" value="1"/>
</dbReference>
<evidence type="ECO:0000259" key="4">
    <source>
        <dbReference type="PROSITE" id="PS51855"/>
    </source>
</evidence>
<dbReference type="EC" id="4.2.3.3" evidence="2"/>
<keyword evidence="6" id="KW-1185">Reference proteome</keyword>
<dbReference type="OrthoDB" id="9787147at2"/>
<dbReference type="NCBIfam" id="NF003559">
    <property type="entry name" value="PRK05234.1"/>
    <property type="match status" value="1"/>
</dbReference>
<sequence length="138" mass="14975">MTDPIRTIALVAHDNRKPALADWVQSNREQLNGLTLISTGTTGGLIAERTELPVTRLKSGPLGGDQQIGARIADGEVDMLIFFWDPLEPMPHDPDIRALLRLATLWNIPIASNESTADFLISSPCFQAYDRAVPGLGG</sequence>
<dbReference type="RefSeq" id="WP_095615760.1">
    <property type="nucleotide sequence ID" value="NZ_NSKD01000001.1"/>
</dbReference>
<dbReference type="GO" id="GO:0008929">
    <property type="term" value="F:methylglyoxal synthase activity"/>
    <property type="evidence" value="ECO:0007669"/>
    <property type="project" value="UniProtKB-UniRule"/>
</dbReference>
<comment type="similarity">
    <text evidence="1 2">Belongs to the methylglyoxal synthase family.</text>
</comment>
<dbReference type="InterPro" id="IPR036914">
    <property type="entry name" value="MGS-like_dom_sf"/>
</dbReference>
<dbReference type="GO" id="GO:0019242">
    <property type="term" value="P:methylglyoxal biosynthetic process"/>
    <property type="evidence" value="ECO:0007669"/>
    <property type="project" value="UniProtKB-UniRule"/>
</dbReference>
<feature type="binding site" evidence="2">
    <location>
        <begin position="59"/>
        <end position="60"/>
    </location>
    <ligand>
        <name>substrate</name>
    </ligand>
</feature>
<dbReference type="PROSITE" id="PS01335">
    <property type="entry name" value="METHYLGLYOXAL_SYNTH"/>
    <property type="match status" value="1"/>
</dbReference>
<gene>
    <name evidence="2" type="primary">mgsA</name>
    <name evidence="5" type="ORF">CK501_00440</name>
</gene>
<evidence type="ECO:0000313" key="6">
    <source>
        <dbReference type="Proteomes" id="UP000218896"/>
    </source>
</evidence>